<reference evidence="1 2" key="1">
    <citation type="journal article" date="2023" name="Life. Sci Alliance">
        <title>Evolutionary insights into 3D genome organization and epigenetic landscape of Vigna mungo.</title>
        <authorList>
            <person name="Junaid A."/>
            <person name="Singh B."/>
            <person name="Bhatia S."/>
        </authorList>
    </citation>
    <scope>NUCLEOTIDE SEQUENCE [LARGE SCALE GENOMIC DNA]</scope>
    <source>
        <strain evidence="1">Urdbean</strain>
    </source>
</reference>
<evidence type="ECO:0000313" key="1">
    <source>
        <dbReference type="EMBL" id="WVZ08698.1"/>
    </source>
</evidence>
<dbReference type="AlphaFoldDB" id="A0AAQ3NH93"/>
<dbReference type="EMBL" id="CP144695">
    <property type="protein sequence ID" value="WVZ08698.1"/>
    <property type="molecule type" value="Genomic_DNA"/>
</dbReference>
<protein>
    <submittedName>
        <fullName evidence="1">Uncharacterized protein</fullName>
    </submittedName>
</protein>
<evidence type="ECO:0000313" key="2">
    <source>
        <dbReference type="Proteomes" id="UP001374535"/>
    </source>
</evidence>
<dbReference type="Proteomes" id="UP001374535">
    <property type="component" value="Chromosome 6"/>
</dbReference>
<name>A0AAQ3NH93_VIGMU</name>
<organism evidence="1 2">
    <name type="scientific">Vigna mungo</name>
    <name type="common">Black gram</name>
    <name type="synonym">Phaseolus mungo</name>
    <dbReference type="NCBI Taxonomy" id="3915"/>
    <lineage>
        <taxon>Eukaryota</taxon>
        <taxon>Viridiplantae</taxon>
        <taxon>Streptophyta</taxon>
        <taxon>Embryophyta</taxon>
        <taxon>Tracheophyta</taxon>
        <taxon>Spermatophyta</taxon>
        <taxon>Magnoliopsida</taxon>
        <taxon>eudicotyledons</taxon>
        <taxon>Gunneridae</taxon>
        <taxon>Pentapetalae</taxon>
        <taxon>rosids</taxon>
        <taxon>fabids</taxon>
        <taxon>Fabales</taxon>
        <taxon>Fabaceae</taxon>
        <taxon>Papilionoideae</taxon>
        <taxon>50 kb inversion clade</taxon>
        <taxon>NPAAA clade</taxon>
        <taxon>indigoferoid/millettioid clade</taxon>
        <taxon>Phaseoleae</taxon>
        <taxon>Vigna</taxon>
    </lineage>
</organism>
<sequence>MPERRYFLGRKHDQGIHEIIILIPPINTNHMKREPNRNPNQNRYFPLSLHPPKPHTQTNTLNKQHNSHIHPNNIMSLRGYTKNKQHTFNAVCFLIISFDLKSTAAIQIVTKNPVFIPQHNQIKTNKNVCSIEQ</sequence>
<gene>
    <name evidence="1" type="ORF">V8G54_022044</name>
</gene>
<proteinExistence type="predicted"/>
<keyword evidence="2" id="KW-1185">Reference proteome</keyword>
<accession>A0AAQ3NH93</accession>